<dbReference type="PANTHER" id="PTHR42901">
    <property type="entry name" value="ALCOHOL DEHYDROGENASE"/>
    <property type="match status" value="1"/>
</dbReference>
<name>A0ABT3N3F8_9GAMM</name>
<protein>
    <submittedName>
        <fullName evidence="4">SDR family oxidoreductase</fullName>
    </submittedName>
</protein>
<dbReference type="EMBL" id="JAPFCC010000001">
    <property type="protein sequence ID" value="MCW7556165.1"/>
    <property type="molecule type" value="Genomic_DNA"/>
</dbReference>
<evidence type="ECO:0000313" key="5">
    <source>
        <dbReference type="Proteomes" id="UP001209854"/>
    </source>
</evidence>
<evidence type="ECO:0000256" key="1">
    <source>
        <dbReference type="ARBA" id="ARBA00006484"/>
    </source>
</evidence>
<dbReference type="Proteomes" id="UP001209854">
    <property type="component" value="Unassembled WGS sequence"/>
</dbReference>
<dbReference type="PRINTS" id="PR00081">
    <property type="entry name" value="GDHRDH"/>
</dbReference>
<sequence>MPNTVFITGATSGFGEACARRFARDGWNLIITGRRQERLDMLTEELQQHCKVHAIALDVRDQKAIQTAVKELPEPFSDIHTLINNAGLALGTEPADQCDTEQWMTMIDTNIKGLVMMTHALLPALKKNNSGSIVNIGSVAGTWPYPGGNVYGGTKAFVKQFSLSLRCDLLGSGVRVTNIEPGLAETEFSVVRFKGDQSKANAVYEGMQPLTANDIADTVFWIANRPAHVNINNLEIMPTQQAWAGFAVDRKNVTKS</sequence>
<dbReference type="PRINTS" id="PR00080">
    <property type="entry name" value="SDRFAMILY"/>
</dbReference>
<dbReference type="PANTHER" id="PTHR42901:SF1">
    <property type="entry name" value="ALCOHOL DEHYDROGENASE"/>
    <property type="match status" value="1"/>
</dbReference>
<dbReference type="PROSITE" id="PS00061">
    <property type="entry name" value="ADH_SHORT"/>
    <property type="match status" value="1"/>
</dbReference>
<dbReference type="InterPro" id="IPR036291">
    <property type="entry name" value="NAD(P)-bd_dom_sf"/>
</dbReference>
<dbReference type="InterPro" id="IPR020904">
    <property type="entry name" value="Sc_DH/Rdtase_CS"/>
</dbReference>
<organism evidence="4 5">
    <name type="scientific">Endozoicomonas gorgoniicola</name>
    <dbReference type="NCBI Taxonomy" id="1234144"/>
    <lineage>
        <taxon>Bacteria</taxon>
        <taxon>Pseudomonadati</taxon>
        <taxon>Pseudomonadota</taxon>
        <taxon>Gammaproteobacteria</taxon>
        <taxon>Oceanospirillales</taxon>
        <taxon>Endozoicomonadaceae</taxon>
        <taxon>Endozoicomonas</taxon>
    </lineage>
</organism>
<dbReference type="Gene3D" id="3.40.50.720">
    <property type="entry name" value="NAD(P)-binding Rossmann-like Domain"/>
    <property type="match status" value="1"/>
</dbReference>
<comment type="similarity">
    <text evidence="1 3">Belongs to the short-chain dehydrogenases/reductases (SDR) family.</text>
</comment>
<dbReference type="Pfam" id="PF00106">
    <property type="entry name" value="adh_short"/>
    <property type="match status" value="1"/>
</dbReference>
<evidence type="ECO:0000313" key="4">
    <source>
        <dbReference type="EMBL" id="MCW7556165.1"/>
    </source>
</evidence>
<evidence type="ECO:0000256" key="2">
    <source>
        <dbReference type="ARBA" id="ARBA00023002"/>
    </source>
</evidence>
<dbReference type="SUPFAM" id="SSF51735">
    <property type="entry name" value="NAD(P)-binding Rossmann-fold domains"/>
    <property type="match status" value="1"/>
</dbReference>
<evidence type="ECO:0000256" key="3">
    <source>
        <dbReference type="RuleBase" id="RU000363"/>
    </source>
</evidence>
<dbReference type="InterPro" id="IPR002347">
    <property type="entry name" value="SDR_fam"/>
</dbReference>
<reference evidence="4 5" key="1">
    <citation type="submission" date="2022-10" db="EMBL/GenBank/DDBJ databases">
        <title>High-quality genome sequences of two octocoral-associated bacteria, Endozoicomonas euniceicola EF212 and Endozoicomonas gorgoniicola PS125.</title>
        <authorList>
            <person name="Chiou Y.-J."/>
            <person name="Chen Y.-H."/>
        </authorList>
    </citation>
    <scope>NUCLEOTIDE SEQUENCE [LARGE SCALE GENOMIC DNA]</scope>
    <source>
        <strain evidence="4 5">PS125</strain>
    </source>
</reference>
<proteinExistence type="inferred from homology"/>
<accession>A0ABT3N3F8</accession>
<keyword evidence="5" id="KW-1185">Reference proteome</keyword>
<dbReference type="RefSeq" id="WP_262565876.1">
    <property type="nucleotide sequence ID" value="NZ_JAPFCC010000001.1"/>
</dbReference>
<comment type="caution">
    <text evidence="4">The sequence shown here is derived from an EMBL/GenBank/DDBJ whole genome shotgun (WGS) entry which is preliminary data.</text>
</comment>
<gene>
    <name evidence="4" type="ORF">NX722_26760</name>
</gene>
<keyword evidence="2" id="KW-0560">Oxidoreductase</keyword>
<dbReference type="CDD" id="cd05346">
    <property type="entry name" value="SDR_c5"/>
    <property type="match status" value="1"/>
</dbReference>